<dbReference type="EMBL" id="MIKF01000003">
    <property type="protein sequence ID" value="RTE84929.1"/>
    <property type="molecule type" value="Genomic_DNA"/>
</dbReference>
<sequence length="593" mass="66993">MGDHGTVIKDANGAKGQLCKVIRLVEKENDDGERTITEKGLLDEQPTQNIYSNYALVEKKFIKDKNITITLQINSHHICDMLEELTVSYPQRPSLWQPPLQFDAPFQLLFHHHEGLTQREYNGWVEGKSWMNFKIYEQHHFSGTGQVSIDRLPVCPLSCLDKRAIEVKDLMRKRGEVCAGLMRDITASRYYKGRFLAVSDNRDGWELQTTAGRVVIDPQAFNEENPSRQIAVAPWPESSPSEKDILWSPYVHGYNLGTRQWGRFFIEQLGEFEYNQDLWSRVAMNEEQKKLLRSSVGGHCTSPDLYDEGKLKGRGIVVLLHGAPGTGKTLTAGMLPLSLMRDLIEMEADLALFPVALAEDIKKPLLLYPGGELGHRLDTIEGRIKTVVRLASRWGAILLIDEADVFLESRRSGGEVSLERNALIAVFLRQLEYSAGVIFLTSNRASKFDSAIKSRVHLTFRYSFPSLDTRRKIWKDLIKARTVDNVDILKSLEQVAKHAMDGREISNTLNSAIDLAKHKEETFGKKHLDVAIKAWVLCQGEQGSQPGNRALRLLPNMTLQEAILLSMLALIASLAGYIFLFLKDKKLVLVINS</sequence>
<reference evidence="3 4" key="1">
    <citation type="submission" date="2017-06" db="EMBL/GenBank/DDBJ databases">
        <title>Comparative genomic analysis of Ambrosia Fusariam Clade fungi.</title>
        <authorList>
            <person name="Stajich J.E."/>
            <person name="Carrillo J."/>
            <person name="Kijimoto T."/>
            <person name="Eskalen A."/>
            <person name="O'Donnell K."/>
            <person name="Kasson M."/>
        </authorList>
    </citation>
    <scope>NUCLEOTIDE SEQUENCE [LARGE SCALE GENOMIC DNA]</scope>
    <source>
        <strain evidence="3 4">UCR1854</strain>
    </source>
</reference>
<dbReference type="InterPro" id="IPR027417">
    <property type="entry name" value="P-loop_NTPase"/>
</dbReference>
<dbReference type="SMART" id="SM00382">
    <property type="entry name" value="AAA"/>
    <property type="match status" value="1"/>
</dbReference>
<accession>A0A430MAD6</accession>
<dbReference type="Proteomes" id="UP000287124">
    <property type="component" value="Unassembled WGS sequence"/>
</dbReference>
<evidence type="ECO:0000313" key="4">
    <source>
        <dbReference type="Proteomes" id="UP000287124"/>
    </source>
</evidence>
<dbReference type="InterPro" id="IPR003593">
    <property type="entry name" value="AAA+_ATPase"/>
</dbReference>
<dbReference type="Pfam" id="PF00004">
    <property type="entry name" value="AAA"/>
    <property type="match status" value="1"/>
</dbReference>
<dbReference type="SUPFAM" id="SSF52540">
    <property type="entry name" value="P-loop containing nucleoside triphosphate hydrolases"/>
    <property type="match status" value="1"/>
</dbReference>
<keyword evidence="1" id="KW-0812">Transmembrane</keyword>
<name>A0A430MAD6_9HYPO</name>
<dbReference type="GO" id="GO:0005524">
    <property type="term" value="F:ATP binding"/>
    <property type="evidence" value="ECO:0007669"/>
    <property type="project" value="InterPro"/>
</dbReference>
<proteinExistence type="predicted"/>
<dbReference type="InterPro" id="IPR003959">
    <property type="entry name" value="ATPase_AAA_core"/>
</dbReference>
<comment type="caution">
    <text evidence="3">The sequence shown here is derived from an EMBL/GenBank/DDBJ whole genome shotgun (WGS) entry which is preliminary data.</text>
</comment>
<dbReference type="PANTHER" id="PTHR46411:SF3">
    <property type="entry name" value="AAA+ ATPASE DOMAIN-CONTAINING PROTEIN"/>
    <property type="match status" value="1"/>
</dbReference>
<keyword evidence="4" id="KW-1185">Reference proteome</keyword>
<gene>
    <name evidence="3" type="ORF">BHE90_000516</name>
</gene>
<dbReference type="PANTHER" id="PTHR46411">
    <property type="entry name" value="FAMILY ATPASE, PUTATIVE-RELATED"/>
    <property type="match status" value="1"/>
</dbReference>
<feature type="domain" description="AAA+ ATPase" evidence="2">
    <location>
        <begin position="314"/>
        <end position="466"/>
    </location>
</feature>
<dbReference type="AlphaFoldDB" id="A0A430MAD6"/>
<organism evidence="3 4">
    <name type="scientific">Fusarium euwallaceae</name>
    <dbReference type="NCBI Taxonomy" id="1147111"/>
    <lineage>
        <taxon>Eukaryota</taxon>
        <taxon>Fungi</taxon>
        <taxon>Dikarya</taxon>
        <taxon>Ascomycota</taxon>
        <taxon>Pezizomycotina</taxon>
        <taxon>Sordariomycetes</taxon>
        <taxon>Hypocreomycetidae</taxon>
        <taxon>Hypocreales</taxon>
        <taxon>Nectriaceae</taxon>
        <taxon>Fusarium</taxon>
        <taxon>Fusarium solani species complex</taxon>
    </lineage>
</organism>
<evidence type="ECO:0000259" key="2">
    <source>
        <dbReference type="SMART" id="SM00382"/>
    </source>
</evidence>
<feature type="transmembrane region" description="Helical" evidence="1">
    <location>
        <begin position="562"/>
        <end position="582"/>
    </location>
</feature>
<dbReference type="GO" id="GO:0016887">
    <property type="term" value="F:ATP hydrolysis activity"/>
    <property type="evidence" value="ECO:0007669"/>
    <property type="project" value="InterPro"/>
</dbReference>
<evidence type="ECO:0000313" key="3">
    <source>
        <dbReference type="EMBL" id="RTE84929.1"/>
    </source>
</evidence>
<dbReference type="Gene3D" id="3.40.50.300">
    <property type="entry name" value="P-loop containing nucleotide triphosphate hydrolases"/>
    <property type="match status" value="1"/>
</dbReference>
<keyword evidence="1" id="KW-0472">Membrane</keyword>
<keyword evidence="1" id="KW-1133">Transmembrane helix</keyword>
<evidence type="ECO:0000256" key="1">
    <source>
        <dbReference type="SAM" id="Phobius"/>
    </source>
</evidence>
<protein>
    <recommendedName>
        <fullName evidence="2">AAA+ ATPase domain-containing protein</fullName>
    </recommendedName>
</protein>